<organism evidence="2 3">
    <name type="scientific">Hyaloscypha variabilis (strain UAMH 11265 / GT02V1 / F)</name>
    <name type="common">Meliniomyces variabilis</name>
    <dbReference type="NCBI Taxonomy" id="1149755"/>
    <lineage>
        <taxon>Eukaryota</taxon>
        <taxon>Fungi</taxon>
        <taxon>Dikarya</taxon>
        <taxon>Ascomycota</taxon>
        <taxon>Pezizomycotina</taxon>
        <taxon>Leotiomycetes</taxon>
        <taxon>Helotiales</taxon>
        <taxon>Hyaloscyphaceae</taxon>
        <taxon>Hyaloscypha</taxon>
        <taxon>Hyaloscypha variabilis</taxon>
    </lineage>
</organism>
<dbReference type="PANTHER" id="PTHR38788:SF3">
    <property type="entry name" value="CLR5 DOMAIN-CONTAINING PROTEIN"/>
    <property type="match status" value="1"/>
</dbReference>
<evidence type="ECO:0000259" key="1">
    <source>
        <dbReference type="Pfam" id="PF14420"/>
    </source>
</evidence>
<protein>
    <recommendedName>
        <fullName evidence="1">Clr5 domain-containing protein</fullName>
    </recommendedName>
</protein>
<name>A0A2J6S8N0_HYAVF</name>
<dbReference type="PANTHER" id="PTHR38788">
    <property type="entry name" value="CLR5 DOMAIN-CONTAINING PROTEIN"/>
    <property type="match status" value="1"/>
</dbReference>
<dbReference type="InterPro" id="IPR025676">
    <property type="entry name" value="Clr5_dom"/>
</dbReference>
<accession>A0A2J6S8N0</accession>
<gene>
    <name evidence="2" type="ORF">L207DRAFT_606183</name>
</gene>
<reference evidence="2 3" key="1">
    <citation type="submission" date="2016-04" db="EMBL/GenBank/DDBJ databases">
        <title>A degradative enzymes factory behind the ericoid mycorrhizal symbiosis.</title>
        <authorList>
            <consortium name="DOE Joint Genome Institute"/>
            <person name="Martino E."/>
            <person name="Morin E."/>
            <person name="Grelet G."/>
            <person name="Kuo A."/>
            <person name="Kohler A."/>
            <person name="Daghino S."/>
            <person name="Barry K."/>
            <person name="Choi C."/>
            <person name="Cichocki N."/>
            <person name="Clum A."/>
            <person name="Copeland A."/>
            <person name="Hainaut M."/>
            <person name="Haridas S."/>
            <person name="Labutti K."/>
            <person name="Lindquist E."/>
            <person name="Lipzen A."/>
            <person name="Khouja H.-R."/>
            <person name="Murat C."/>
            <person name="Ohm R."/>
            <person name="Olson A."/>
            <person name="Spatafora J."/>
            <person name="Veneault-Fourrey C."/>
            <person name="Henrissat B."/>
            <person name="Grigoriev I."/>
            <person name="Martin F."/>
            <person name="Perotto S."/>
        </authorList>
    </citation>
    <scope>NUCLEOTIDE SEQUENCE [LARGE SCALE GENOMIC DNA]</scope>
    <source>
        <strain evidence="2 3">F</strain>
    </source>
</reference>
<dbReference type="Proteomes" id="UP000235786">
    <property type="component" value="Unassembled WGS sequence"/>
</dbReference>
<proteinExistence type="predicted"/>
<evidence type="ECO:0000313" key="3">
    <source>
        <dbReference type="Proteomes" id="UP000235786"/>
    </source>
</evidence>
<keyword evidence="3" id="KW-1185">Reference proteome</keyword>
<feature type="domain" description="Clr5" evidence="1">
    <location>
        <begin position="1"/>
        <end position="54"/>
    </location>
</feature>
<evidence type="ECO:0000313" key="2">
    <source>
        <dbReference type="EMBL" id="PMD47123.1"/>
    </source>
</evidence>
<dbReference type="EMBL" id="KZ613938">
    <property type="protein sequence ID" value="PMD47123.1"/>
    <property type="molecule type" value="Genomic_DNA"/>
</dbReference>
<dbReference type="AlphaFoldDB" id="A0A2J6S8N0"/>
<sequence length="411" mass="47400">MPESWEYHKSVIEELYLTQRCTLEELRKIMKTKHGFTAAPRTYKLKLDEWKFHKNRRKKVGPGKDFPKQSQIQLVYVPCKVGPSPSKRPFLTTDEQGLCPATLDPPTKDSIMSESLPSSPSNNYELTSVSAQRPPITQQPKLLCRPSSTAIGWVTNDLCCPSRNLEDIIVNSSLMFFSFRPHTESLQLLAKSPEMAQWAVEIVLRNWRPGGECIQYLLHFLNNSACCRTLLLYNSIRWTDEDETMFNIIDFDVPEEQQVLTALAKAMLKADFKFRHPLPQLRPAWADQWRLAVEQTEWSLATEMVRLLVTEPCDLQLFLARLKRDRRLVYCALVVIAESLLEKNKRILVNWSGDIDIFFETARTQYFEILKDCRSWGIALDASWFADLVVVNTIIHGTSCYFTSRPANMQG</sequence>
<dbReference type="OrthoDB" id="823504at2759"/>
<dbReference type="Pfam" id="PF14420">
    <property type="entry name" value="Clr5"/>
    <property type="match status" value="1"/>
</dbReference>